<keyword evidence="1" id="KW-0328">Glycosyltransferase</keyword>
<dbReference type="GO" id="GO:0005975">
    <property type="term" value="P:carbohydrate metabolic process"/>
    <property type="evidence" value="ECO:0007669"/>
    <property type="project" value="InterPro"/>
</dbReference>
<dbReference type="InterPro" id="IPR033432">
    <property type="entry name" value="GH94_catalytic"/>
</dbReference>
<dbReference type="SUPFAM" id="SSF48208">
    <property type="entry name" value="Six-hairpin glycosidases"/>
    <property type="match status" value="1"/>
</dbReference>
<organism evidence="4 5">
    <name type="scientific">Bartonella doshiae</name>
    <dbReference type="NCBI Taxonomy" id="33044"/>
    <lineage>
        <taxon>Bacteria</taxon>
        <taxon>Pseudomonadati</taxon>
        <taxon>Pseudomonadota</taxon>
        <taxon>Alphaproteobacteria</taxon>
        <taxon>Hyphomicrobiales</taxon>
        <taxon>Bartonellaceae</taxon>
        <taxon>Bartonella</taxon>
    </lineage>
</organism>
<feature type="domain" description="Glycosyl hydrolase 94 catalytic" evidence="3">
    <location>
        <begin position="1"/>
        <end position="68"/>
    </location>
</feature>
<gene>
    <name evidence="4" type="ORF">NCTC12862_01593</name>
</gene>
<evidence type="ECO:0000259" key="3">
    <source>
        <dbReference type="Pfam" id="PF17167"/>
    </source>
</evidence>
<evidence type="ECO:0000256" key="1">
    <source>
        <dbReference type="ARBA" id="ARBA00022676"/>
    </source>
</evidence>
<reference evidence="4 5" key="1">
    <citation type="submission" date="2018-06" db="EMBL/GenBank/DDBJ databases">
        <authorList>
            <consortium name="Pathogen Informatics"/>
            <person name="Doyle S."/>
        </authorList>
    </citation>
    <scope>NUCLEOTIDE SEQUENCE [LARGE SCALE GENOMIC DNA]</scope>
    <source>
        <strain evidence="4 5">NCTC12862</strain>
    </source>
</reference>
<dbReference type="InterPro" id="IPR012341">
    <property type="entry name" value="6hp_glycosidase-like_sf"/>
</dbReference>
<sequence length="68" mass="7911">MVNHWLPYQVYACRMIARTAFYQASSAFGFRDQLQDSLSLLLLEPKLAREQLLNAAARQFPEGNVQHW</sequence>
<evidence type="ECO:0000313" key="5">
    <source>
        <dbReference type="Proteomes" id="UP000254950"/>
    </source>
</evidence>
<dbReference type="InterPro" id="IPR052047">
    <property type="entry name" value="GH94_Enzymes"/>
</dbReference>
<name>A0A380ZHV7_BARDO</name>
<evidence type="ECO:0000313" key="4">
    <source>
        <dbReference type="EMBL" id="SUV46181.1"/>
    </source>
</evidence>
<dbReference type="Gene3D" id="1.50.10.10">
    <property type="match status" value="1"/>
</dbReference>
<dbReference type="EMBL" id="UFTF01000001">
    <property type="protein sequence ID" value="SUV46181.1"/>
    <property type="molecule type" value="Genomic_DNA"/>
</dbReference>
<evidence type="ECO:0000256" key="2">
    <source>
        <dbReference type="ARBA" id="ARBA00022679"/>
    </source>
</evidence>
<dbReference type="Pfam" id="PF17167">
    <property type="entry name" value="Glyco_hydro_94"/>
    <property type="match status" value="1"/>
</dbReference>
<protein>
    <submittedName>
        <fullName evidence="4">Cellobiose phosphorylase</fullName>
    </submittedName>
</protein>
<keyword evidence="2" id="KW-0808">Transferase</keyword>
<accession>A0A380ZHV7</accession>
<dbReference type="InterPro" id="IPR008928">
    <property type="entry name" value="6-hairpin_glycosidase_sf"/>
</dbReference>
<dbReference type="Proteomes" id="UP000254950">
    <property type="component" value="Unassembled WGS sequence"/>
</dbReference>
<dbReference type="PANTHER" id="PTHR37469:SF2">
    <property type="entry name" value="CELLOBIONIC ACID PHOSPHORYLASE"/>
    <property type="match status" value="1"/>
</dbReference>
<dbReference type="GO" id="GO:0016757">
    <property type="term" value="F:glycosyltransferase activity"/>
    <property type="evidence" value="ECO:0007669"/>
    <property type="project" value="UniProtKB-KW"/>
</dbReference>
<dbReference type="PANTHER" id="PTHR37469">
    <property type="entry name" value="CELLOBIONIC ACID PHOSPHORYLASE-RELATED"/>
    <property type="match status" value="1"/>
</dbReference>
<proteinExistence type="predicted"/>
<dbReference type="AlphaFoldDB" id="A0A380ZHV7"/>